<dbReference type="Proteomes" id="UP000789595">
    <property type="component" value="Unassembled WGS sequence"/>
</dbReference>
<dbReference type="Gene3D" id="3.40.50.1780">
    <property type="match status" value="1"/>
</dbReference>
<dbReference type="InterPro" id="IPR004108">
    <property type="entry name" value="Fe_hydrogenase_lsu_C"/>
</dbReference>
<evidence type="ECO:0000313" key="4">
    <source>
        <dbReference type="EMBL" id="CAE0707211.1"/>
    </source>
</evidence>
<protein>
    <recommendedName>
        <fullName evidence="3">Iron hydrogenase large subunit C-terminal domain-containing protein</fullName>
    </recommendedName>
</protein>
<dbReference type="Gene3D" id="3.40.950.10">
    <property type="entry name" value="Fe-only Hydrogenase (Larger Subunit), Chain L, domain 3"/>
    <property type="match status" value="1"/>
</dbReference>
<name>A0A7S4EEF7_9STRA</name>
<proteinExistence type="inferred from homology"/>
<dbReference type="Pfam" id="PF02906">
    <property type="entry name" value="Fe_hyd_lg_C"/>
    <property type="match status" value="1"/>
</dbReference>
<sequence>MASIFLANLDADAIGLGASCTKPEVLARDTQATRKRITLEAEDDNNVGFTPAGPIQALTNGSAQVSVSDCLACSGCVTSAESVLLAEQAAPKLGILCNEGRPVDVVIDRAALASVAQKFDSTPAEALARLRTACTAALPVRRVVAATDAQDLQLLETLHEFERRLAREDAGLPASRETPPPTVAVSSTSYKDPKTNQVISYTVEPKTEAPLPLVTSQCPGTVCFLEKTAPHALPYLSSTKSPMAAAAAVVQDAAVCYVGACADKKLEGYRRDLMDDDVPHISLVLTLTEFVEAIGADRLEATQAVPTEADARDTRVHAHSQSVSGGYADFVFRCVAGKEPEWKRGRNNDVVEATLERPGLRPLKFAIATGFRNVQRVVAALKRPKPQYDFVELLACPSGCANGGGLLKGEKESRDEAQSRVAATLLKVHEAPTNDPRASDDPAQRAALRPRLHTRHHRVPDADTSASSSLSLGNKW</sequence>
<feature type="compositionally biased region" description="Low complexity" evidence="2">
    <location>
        <begin position="462"/>
        <end position="476"/>
    </location>
</feature>
<evidence type="ECO:0000313" key="6">
    <source>
        <dbReference type="Proteomes" id="UP000789595"/>
    </source>
</evidence>
<dbReference type="AlphaFoldDB" id="A0A7S4EEF7"/>
<dbReference type="SUPFAM" id="SSF53920">
    <property type="entry name" value="Fe-only hydrogenase"/>
    <property type="match status" value="1"/>
</dbReference>
<evidence type="ECO:0000259" key="3">
    <source>
        <dbReference type="Pfam" id="PF02906"/>
    </source>
</evidence>
<dbReference type="PANTHER" id="PTHR11615">
    <property type="entry name" value="NITRATE, FORMATE, IRON DEHYDROGENASE"/>
    <property type="match status" value="1"/>
</dbReference>
<reference evidence="4" key="1">
    <citation type="submission" date="2021-01" db="EMBL/GenBank/DDBJ databases">
        <authorList>
            <person name="Corre E."/>
            <person name="Pelletier E."/>
            <person name="Niang G."/>
            <person name="Scheremetjew M."/>
            <person name="Finn R."/>
            <person name="Kale V."/>
            <person name="Holt S."/>
            <person name="Cochrane G."/>
            <person name="Meng A."/>
            <person name="Brown T."/>
            <person name="Cohen L."/>
        </authorList>
    </citation>
    <scope>NUCLEOTIDE SEQUENCE</scope>
    <source>
        <strain evidence="4">CCMP1756</strain>
    </source>
</reference>
<reference evidence="5" key="2">
    <citation type="submission" date="2021-11" db="EMBL/GenBank/DDBJ databases">
        <authorList>
            <consortium name="Genoscope - CEA"/>
            <person name="William W."/>
        </authorList>
    </citation>
    <scope>NUCLEOTIDE SEQUENCE</scope>
</reference>
<accession>A0A7S4EEF7</accession>
<feature type="region of interest" description="Disordered" evidence="2">
    <location>
        <begin position="168"/>
        <end position="189"/>
    </location>
</feature>
<evidence type="ECO:0000256" key="2">
    <source>
        <dbReference type="SAM" id="MobiDB-lite"/>
    </source>
</evidence>
<organism evidence="4">
    <name type="scientific">Pelagomonas calceolata</name>
    <dbReference type="NCBI Taxonomy" id="35677"/>
    <lineage>
        <taxon>Eukaryota</taxon>
        <taxon>Sar</taxon>
        <taxon>Stramenopiles</taxon>
        <taxon>Ochrophyta</taxon>
        <taxon>Pelagophyceae</taxon>
        <taxon>Pelagomonadales</taxon>
        <taxon>Pelagomonadaceae</taxon>
        <taxon>Pelagomonas</taxon>
    </lineage>
</organism>
<dbReference type="EMBL" id="CAKKNE010000005">
    <property type="protein sequence ID" value="CAH0375733.1"/>
    <property type="molecule type" value="Genomic_DNA"/>
</dbReference>
<feature type="domain" description="Iron hydrogenase large subunit C-terminal" evidence="3">
    <location>
        <begin position="113"/>
        <end position="404"/>
    </location>
</feature>
<dbReference type="OrthoDB" id="10253113at2759"/>
<gene>
    <name evidence="4" type="ORF">PCAL00307_LOCUS22662</name>
    <name evidence="5" type="ORF">PECAL_5P02720</name>
</gene>
<comment type="similarity">
    <text evidence="1">Belongs to the NARF family.</text>
</comment>
<evidence type="ECO:0000256" key="1">
    <source>
        <dbReference type="ARBA" id="ARBA00006596"/>
    </source>
</evidence>
<dbReference type="InterPro" id="IPR050340">
    <property type="entry name" value="Cytosolic_Fe-S_CAF"/>
</dbReference>
<dbReference type="InterPro" id="IPR009016">
    <property type="entry name" value="Fe_hydrogenase"/>
</dbReference>
<feature type="region of interest" description="Disordered" evidence="2">
    <location>
        <begin position="451"/>
        <end position="476"/>
    </location>
</feature>
<dbReference type="EMBL" id="HBIW01026306">
    <property type="protein sequence ID" value="CAE0707211.1"/>
    <property type="molecule type" value="Transcribed_RNA"/>
</dbReference>
<keyword evidence="6" id="KW-1185">Reference proteome</keyword>
<evidence type="ECO:0000313" key="5">
    <source>
        <dbReference type="EMBL" id="CAH0375733.1"/>
    </source>
</evidence>